<evidence type="ECO:0000256" key="3">
    <source>
        <dbReference type="ARBA" id="ARBA00022723"/>
    </source>
</evidence>
<dbReference type="InterPro" id="IPR016024">
    <property type="entry name" value="ARM-type_fold"/>
</dbReference>
<dbReference type="EC" id="1.14.99.29" evidence="9"/>
<dbReference type="AlphaFoldDB" id="A0A7G2CPI7"/>
<evidence type="ECO:0000256" key="7">
    <source>
        <dbReference type="ARBA" id="ARBA00023033"/>
    </source>
</evidence>
<keyword evidence="4" id="KW-0677">Repeat</keyword>
<accession>A0A7G2CPI7</accession>
<evidence type="ECO:0000256" key="9">
    <source>
        <dbReference type="HAMAP-Rule" id="MF_03101"/>
    </source>
</evidence>
<evidence type="ECO:0000256" key="4">
    <source>
        <dbReference type="ARBA" id="ARBA00022737"/>
    </source>
</evidence>
<evidence type="ECO:0000256" key="6">
    <source>
        <dbReference type="ARBA" id="ARBA00023004"/>
    </source>
</evidence>
<dbReference type="GO" id="GO:0019135">
    <property type="term" value="F:deoxyhypusine monooxygenase activity"/>
    <property type="evidence" value="ECO:0007669"/>
    <property type="project" value="UniProtKB-UniRule"/>
</dbReference>
<keyword evidence="3 9" id="KW-0479">Metal-binding</keyword>
<evidence type="ECO:0000256" key="2">
    <source>
        <dbReference type="ARBA" id="ARBA00005041"/>
    </source>
</evidence>
<proteinExistence type="inferred from homology"/>
<comment type="cofactor">
    <cofactor evidence="9">
        <name>Fe(2+)</name>
        <dbReference type="ChEBI" id="CHEBI:29033"/>
    </cofactor>
    <text evidence="9">Binds 2 Fe(2+) ions per subunit.</text>
</comment>
<dbReference type="Proteomes" id="UP000515908">
    <property type="component" value="Chromosome 20"/>
</dbReference>
<feature type="binding site" evidence="9">
    <location>
        <position position="290"/>
    </location>
    <ligand>
        <name>Fe cation</name>
        <dbReference type="ChEBI" id="CHEBI:24875"/>
        <label>2</label>
    </ligand>
</feature>
<dbReference type="GO" id="GO:0046872">
    <property type="term" value="F:metal ion binding"/>
    <property type="evidence" value="ECO:0007669"/>
    <property type="project" value="UniProtKB-KW"/>
</dbReference>
<keyword evidence="7 9" id="KW-0503">Monooxygenase</keyword>
<dbReference type="InterPro" id="IPR011989">
    <property type="entry name" value="ARM-like"/>
</dbReference>
<dbReference type="SMART" id="SM00567">
    <property type="entry name" value="EZ_HEAT"/>
    <property type="match status" value="5"/>
</dbReference>
<dbReference type="Pfam" id="PF13646">
    <property type="entry name" value="HEAT_2"/>
    <property type="match status" value="1"/>
</dbReference>
<comment type="pathway">
    <text evidence="2 9">Protein modification; eIF5A hypusination.</text>
</comment>
<keyword evidence="11" id="KW-1185">Reference proteome</keyword>
<reference evidence="10 11" key="1">
    <citation type="submission" date="2020-08" db="EMBL/GenBank/DDBJ databases">
        <authorList>
            <person name="Newling K."/>
            <person name="Davey J."/>
            <person name="Forrester S."/>
        </authorList>
    </citation>
    <scope>NUCLEOTIDE SEQUENCE [LARGE SCALE GENOMIC DNA]</scope>
    <source>
        <strain evidence="11">Crithidia deanei Carvalho (ATCC PRA-265)</strain>
    </source>
</reference>
<comment type="similarity">
    <text evidence="9">Belongs to the deoxyhypusine hydroxylase family.</text>
</comment>
<keyword evidence="10" id="KW-0456">Lyase</keyword>
<gene>
    <name evidence="10" type="ORF">ADEAN_000880100</name>
</gene>
<comment type="function">
    <text evidence="9">Catalyzes the hydroxylation of the N(6)-(4-aminobutyl)-L-lysine intermediate to form hypusine, an essential post-translational modification only found in mature eIF-5A factor.</text>
</comment>
<keyword evidence="8 9" id="KW-0386">Hypusine biosynthesis</keyword>
<organism evidence="10 11">
    <name type="scientific">Angomonas deanei</name>
    <dbReference type="NCBI Taxonomy" id="59799"/>
    <lineage>
        <taxon>Eukaryota</taxon>
        <taxon>Discoba</taxon>
        <taxon>Euglenozoa</taxon>
        <taxon>Kinetoplastea</taxon>
        <taxon>Metakinetoplastina</taxon>
        <taxon>Trypanosomatida</taxon>
        <taxon>Trypanosomatidae</taxon>
        <taxon>Strigomonadinae</taxon>
        <taxon>Angomonas</taxon>
    </lineage>
</organism>
<dbReference type="OrthoDB" id="421002at2759"/>
<feature type="binding site" evidence="9">
    <location>
        <position position="97"/>
    </location>
    <ligand>
        <name>Fe cation</name>
        <dbReference type="ChEBI" id="CHEBI:24875"/>
        <label>1</label>
    </ligand>
</feature>
<comment type="catalytic activity">
    <reaction evidence="1 9">
        <text>[eIF5A protein]-deoxyhypusine + AH2 + O2 = [eIF5A protein]-hypusine + A + H2O</text>
        <dbReference type="Rhea" id="RHEA:14101"/>
        <dbReference type="Rhea" id="RHEA-COMP:10144"/>
        <dbReference type="Rhea" id="RHEA-COMP:12592"/>
        <dbReference type="ChEBI" id="CHEBI:13193"/>
        <dbReference type="ChEBI" id="CHEBI:15377"/>
        <dbReference type="ChEBI" id="CHEBI:15379"/>
        <dbReference type="ChEBI" id="CHEBI:17499"/>
        <dbReference type="ChEBI" id="CHEBI:82657"/>
        <dbReference type="ChEBI" id="CHEBI:91175"/>
        <dbReference type="EC" id="1.14.99.29"/>
    </reaction>
</comment>
<evidence type="ECO:0000313" key="11">
    <source>
        <dbReference type="Proteomes" id="UP000515908"/>
    </source>
</evidence>
<feature type="binding site" evidence="9">
    <location>
        <position position="289"/>
    </location>
    <ligand>
        <name>Fe cation</name>
        <dbReference type="ChEBI" id="CHEBI:24875"/>
        <label>2</label>
    </ligand>
</feature>
<dbReference type="Pfam" id="PF03130">
    <property type="entry name" value="HEAT_PBS"/>
    <property type="match status" value="2"/>
</dbReference>
<feature type="binding site" evidence="9">
    <location>
        <position position="98"/>
    </location>
    <ligand>
        <name>Fe cation</name>
        <dbReference type="ChEBI" id="CHEBI:24875"/>
        <label>1</label>
    </ligand>
</feature>
<sequence length="344" mass="38099">MSLEETYAVLLDPAAPLDARLRDLYKLKESALKTEEGVSILIKCIDRTDSVLLQHEVVYNIGQSGQLCAIPALEKVLKNEKVNDDGKPVQYDTVTRHEAAEALGAIGGANARTTLEYYYKEENESEAAIRESCALALARIYMEVEKGKEALQIPNNCPYVSVDPTPAFNEKTVKVADLSDLQTAHHLSSTNSTHAIPAVPTTVSELETILLDTENQYSIIQRYMAMFTLRNIATKEAVAVLCRALRQDTRSALFRHEVAFVLGQLEHKSSEAALVECLRDEKEHAMVRHEAAEALGAIAEDSSLAVLQEYAAHPEPIVRDSCIVALEMHKYWSNFNQTAIASKE</sequence>
<dbReference type="VEuPathDB" id="TriTrypDB:ADEAN_000880100"/>
<dbReference type="HAMAP" id="MF_03101">
    <property type="entry name" value="Deoxyhypusine_hydroxylase"/>
    <property type="match status" value="1"/>
</dbReference>
<feature type="binding site" evidence="9">
    <location>
        <position position="257"/>
    </location>
    <ligand>
        <name>Fe cation</name>
        <dbReference type="ChEBI" id="CHEBI:24875"/>
        <label>2</label>
    </ligand>
</feature>
<dbReference type="SUPFAM" id="SSF48371">
    <property type="entry name" value="ARM repeat"/>
    <property type="match status" value="1"/>
</dbReference>
<dbReference type="PANTHER" id="PTHR12697:SF5">
    <property type="entry name" value="DEOXYHYPUSINE HYDROXYLASE"/>
    <property type="match status" value="1"/>
</dbReference>
<dbReference type="Gene3D" id="1.25.10.10">
    <property type="entry name" value="Leucine-rich Repeat Variant"/>
    <property type="match status" value="2"/>
</dbReference>
<feature type="binding site" evidence="9">
    <location>
        <position position="256"/>
    </location>
    <ligand>
        <name>Fe cation</name>
        <dbReference type="ChEBI" id="CHEBI:24875"/>
        <label>2</label>
    </ligand>
</feature>
<feature type="binding site" evidence="9">
    <location>
        <position position="55"/>
    </location>
    <ligand>
        <name>Fe cation</name>
        <dbReference type="ChEBI" id="CHEBI:24875"/>
        <label>1</label>
    </ligand>
</feature>
<dbReference type="PANTHER" id="PTHR12697">
    <property type="entry name" value="PBS LYASE HEAT-LIKE PROTEIN"/>
    <property type="match status" value="1"/>
</dbReference>
<evidence type="ECO:0000256" key="1">
    <source>
        <dbReference type="ARBA" id="ARBA00000068"/>
    </source>
</evidence>
<protein>
    <recommendedName>
        <fullName evidence="9">Deoxyhypusine hydroxylase</fullName>
        <shortName evidence="9">DOHH</shortName>
        <ecNumber evidence="9">1.14.99.29</ecNumber>
    </recommendedName>
    <alternativeName>
        <fullName evidence="9">Deoxyhypusine dioxygenase</fullName>
    </alternativeName>
    <alternativeName>
        <fullName evidence="9">Deoxyhypusine monooxygenase</fullName>
    </alternativeName>
</protein>
<dbReference type="InterPro" id="IPR027517">
    <property type="entry name" value="Deoxyhypusine_hydroxylase"/>
</dbReference>
<dbReference type="GO" id="GO:0016829">
    <property type="term" value="F:lyase activity"/>
    <property type="evidence" value="ECO:0007669"/>
    <property type="project" value="UniProtKB-KW"/>
</dbReference>
<evidence type="ECO:0000256" key="8">
    <source>
        <dbReference type="ARBA" id="ARBA00023256"/>
    </source>
</evidence>
<keyword evidence="5 9" id="KW-0560">Oxidoreductase</keyword>
<dbReference type="UniPathway" id="UPA00354"/>
<keyword evidence="6 9" id="KW-0408">Iron</keyword>
<name>A0A7G2CPI7_9TRYP</name>
<feature type="binding site" evidence="9">
    <location>
        <position position="56"/>
    </location>
    <ligand>
        <name>Fe cation</name>
        <dbReference type="ChEBI" id="CHEBI:24875"/>
        <label>1</label>
    </ligand>
</feature>
<evidence type="ECO:0000256" key="5">
    <source>
        <dbReference type="ARBA" id="ARBA00023002"/>
    </source>
</evidence>
<dbReference type="InterPro" id="IPR004155">
    <property type="entry name" value="PBS_lyase_HEAT"/>
</dbReference>
<dbReference type="EMBL" id="LR877164">
    <property type="protein sequence ID" value="CAD2221269.1"/>
    <property type="molecule type" value="Genomic_DNA"/>
</dbReference>
<evidence type="ECO:0000313" key="10">
    <source>
        <dbReference type="EMBL" id="CAD2221269.1"/>
    </source>
</evidence>